<evidence type="ECO:0000256" key="2">
    <source>
        <dbReference type="ARBA" id="ARBA00022475"/>
    </source>
</evidence>
<evidence type="ECO:0000256" key="1">
    <source>
        <dbReference type="ARBA" id="ARBA00004651"/>
    </source>
</evidence>
<dbReference type="EMBL" id="CP027806">
    <property type="protein sequence ID" value="AXJ01971.1"/>
    <property type="molecule type" value="Genomic_DNA"/>
</dbReference>
<feature type="transmembrane region" description="Helical" evidence="6">
    <location>
        <begin position="345"/>
        <end position="375"/>
    </location>
</feature>
<dbReference type="RefSeq" id="WP_114985111.1">
    <property type="nucleotide sequence ID" value="NZ_CP027806.1"/>
</dbReference>
<gene>
    <name evidence="9" type="ORF">CYPRO_2732</name>
</gene>
<name>A0A345UNB9_9BACT</name>
<protein>
    <submittedName>
        <fullName evidence="9">Putative ABC transport system permease protein</fullName>
    </submittedName>
</protein>
<feature type="transmembrane region" description="Helical" evidence="6">
    <location>
        <begin position="421"/>
        <end position="444"/>
    </location>
</feature>
<keyword evidence="10" id="KW-1185">Reference proteome</keyword>
<dbReference type="KEGG" id="cprv:CYPRO_2732"/>
<dbReference type="PANTHER" id="PTHR30287:SF1">
    <property type="entry name" value="INNER MEMBRANE PROTEIN"/>
    <property type="match status" value="1"/>
</dbReference>
<feature type="domain" description="MacB-like periplasmic core" evidence="8">
    <location>
        <begin position="21"/>
        <end position="192"/>
    </location>
</feature>
<dbReference type="Pfam" id="PF12704">
    <property type="entry name" value="MacB_PCD"/>
    <property type="match status" value="1"/>
</dbReference>
<feature type="transmembrane region" description="Helical" evidence="6">
    <location>
        <begin position="474"/>
        <end position="492"/>
    </location>
</feature>
<dbReference type="PANTHER" id="PTHR30287">
    <property type="entry name" value="MEMBRANE COMPONENT OF PREDICTED ABC SUPERFAMILY METABOLITE UPTAKE TRANSPORTER"/>
    <property type="match status" value="1"/>
</dbReference>
<feature type="transmembrane region" description="Helical" evidence="6">
    <location>
        <begin position="396"/>
        <end position="415"/>
    </location>
</feature>
<reference evidence="9 10" key="1">
    <citation type="submission" date="2018-03" db="EMBL/GenBank/DDBJ databases">
        <title>Phenotypic and genomic properties of Cyclonatronum proteinivorum gen. nov., sp. nov., a haloalkaliphilic bacteroidete from soda lakes possessing Na+-translocating rhodopsin.</title>
        <authorList>
            <person name="Toshchakov S.V."/>
            <person name="Korzhenkov A."/>
            <person name="Samarov N.I."/>
            <person name="Kublanov I.V."/>
            <person name="Muntyan M.S."/>
            <person name="Sorokin D.Y."/>
        </authorList>
    </citation>
    <scope>NUCLEOTIDE SEQUENCE [LARGE SCALE GENOMIC DNA]</scope>
    <source>
        <strain evidence="9 10">Omega</strain>
    </source>
</reference>
<evidence type="ECO:0000313" key="9">
    <source>
        <dbReference type="EMBL" id="AXJ01971.1"/>
    </source>
</evidence>
<feature type="domain" description="ABC3 transporter permease C-terminal" evidence="7">
    <location>
        <begin position="722"/>
        <end position="836"/>
    </location>
</feature>
<evidence type="ECO:0000256" key="5">
    <source>
        <dbReference type="ARBA" id="ARBA00023136"/>
    </source>
</evidence>
<feature type="transmembrane region" description="Helical" evidence="6">
    <location>
        <begin position="255"/>
        <end position="279"/>
    </location>
</feature>
<dbReference type="InterPro" id="IPR003838">
    <property type="entry name" value="ABC3_permease_C"/>
</dbReference>
<feature type="transmembrane region" description="Helical" evidence="6">
    <location>
        <begin position="300"/>
        <end position="325"/>
    </location>
</feature>
<dbReference type="OrthoDB" id="9775544at2"/>
<dbReference type="AlphaFoldDB" id="A0A345UNB9"/>
<evidence type="ECO:0000313" key="10">
    <source>
        <dbReference type="Proteomes" id="UP000254808"/>
    </source>
</evidence>
<feature type="transmembrane region" description="Helical" evidence="6">
    <location>
        <begin position="20"/>
        <end position="40"/>
    </location>
</feature>
<feature type="domain" description="ABC3 transporter permease C-terminal" evidence="7">
    <location>
        <begin position="258"/>
        <end position="377"/>
    </location>
</feature>
<proteinExistence type="predicted"/>
<evidence type="ECO:0000256" key="4">
    <source>
        <dbReference type="ARBA" id="ARBA00022989"/>
    </source>
</evidence>
<organism evidence="9 10">
    <name type="scientific">Cyclonatronum proteinivorum</name>
    <dbReference type="NCBI Taxonomy" id="1457365"/>
    <lineage>
        <taxon>Bacteria</taxon>
        <taxon>Pseudomonadati</taxon>
        <taxon>Balneolota</taxon>
        <taxon>Balneolia</taxon>
        <taxon>Balneolales</taxon>
        <taxon>Cyclonatronaceae</taxon>
        <taxon>Cyclonatronum</taxon>
    </lineage>
</organism>
<feature type="transmembrane region" description="Helical" evidence="6">
    <location>
        <begin position="716"/>
        <end position="741"/>
    </location>
</feature>
<feature type="transmembrane region" description="Helical" evidence="6">
    <location>
        <begin position="806"/>
        <end position="826"/>
    </location>
</feature>
<dbReference type="InterPro" id="IPR038766">
    <property type="entry name" value="Membrane_comp_ABC_pdt"/>
</dbReference>
<keyword evidence="5 6" id="KW-0472">Membrane</keyword>
<keyword evidence="2" id="KW-1003">Cell membrane</keyword>
<keyword evidence="4 6" id="KW-1133">Transmembrane helix</keyword>
<comment type="subcellular location">
    <subcellularLocation>
        <location evidence="1">Cell membrane</location>
        <topology evidence="1">Multi-pass membrane protein</topology>
    </subcellularLocation>
</comment>
<evidence type="ECO:0000259" key="8">
    <source>
        <dbReference type="Pfam" id="PF12704"/>
    </source>
</evidence>
<evidence type="ECO:0000256" key="3">
    <source>
        <dbReference type="ARBA" id="ARBA00022692"/>
    </source>
</evidence>
<dbReference type="Pfam" id="PF02687">
    <property type="entry name" value="FtsX"/>
    <property type="match status" value="2"/>
</dbReference>
<dbReference type="InterPro" id="IPR025857">
    <property type="entry name" value="MacB_PCD"/>
</dbReference>
<dbReference type="GO" id="GO:0005886">
    <property type="term" value="C:plasma membrane"/>
    <property type="evidence" value="ECO:0007669"/>
    <property type="project" value="UniProtKB-SubCell"/>
</dbReference>
<keyword evidence="3 6" id="KW-0812">Transmembrane</keyword>
<evidence type="ECO:0000259" key="7">
    <source>
        <dbReference type="Pfam" id="PF02687"/>
    </source>
</evidence>
<sequence length="843" mass="91520">MDRFSFVTAWRDARPQLGSLLLYCSGIIAGVAALVAILSFRADVLLTVDEQAKELLGADLEIAQNQAFDERQIAMFDTLGGRQSSVVEFSTMVLYGEAGETRLSQIRAIRGGFPFYGTLKTVPAEAAFTYQEQNAALVDRPIMRQLGLSVGDSVQVGGVRLPIAGEILEIPGESAAFSLIGPRIMLPLDAIADSGLLQRGSRVMHKQYFAWEQTPDMRALVSTLREDAENGGLSFTTVERRKEQFSAIVDNLTRFLGMIGFVALLLGALGVASAVYVYVKRKSATLATMRCLGVSSRQTLTIVSLQVVAMGVIGALAGTVIGVLVQQFLPMLFLELLPFEIQQALSWSSILLGLGVGVFISLVFALLPLLSVNTIPPLLAIRSADFSPLAHLPKTTVAAVMFAAVLAIGGVLALLTGSHIVAAFFVLGLTAAVLILLGVSKLLITTLKKLRLPAFSYVWRQGVANLFRPNNQTAVLVTTLGMGMLLIGVMSVSRDMILDRIAFQTGDQQPNLVFYDVQTDQNDDIIRIIEDRGAAVLQNVPIVSMRLAGINERSIRELREDDEVRISRWALTREYRVTYRENLNEAETVIAGRWIGRHEGGFDEIVPISIGETIAEELIIGLGDRLTFDVQGIPVETEVTSIREIDFQRPEPNFFVLFPAGVLEPAPQFFATVVNVPGGADEVAAMQQAVVRAHPNISALDIGIVLESVRTFLDKIALAVQFMALFSVLTGLIVLGSAIAISRFQRVREAVLLRTLGAVQQQVSRIQLVEYALLGLLACLAGLGLALTAGWLIAYFYFELAYVPDIPVLLGTTAVIVLLTLAVGLFNSRSIRNRKPLEILRAG</sequence>
<dbReference type="Proteomes" id="UP000254808">
    <property type="component" value="Chromosome"/>
</dbReference>
<accession>A0A345UNB9</accession>
<feature type="transmembrane region" description="Helical" evidence="6">
    <location>
        <begin position="771"/>
        <end position="794"/>
    </location>
</feature>
<evidence type="ECO:0000256" key="6">
    <source>
        <dbReference type="SAM" id="Phobius"/>
    </source>
</evidence>